<evidence type="ECO:0000256" key="2">
    <source>
        <dbReference type="ARBA" id="ARBA00022475"/>
    </source>
</evidence>
<accession>A0A6J7CLH9</accession>
<dbReference type="PANTHER" id="PTHR30572:SF4">
    <property type="entry name" value="ABC TRANSPORTER PERMEASE YTRF"/>
    <property type="match status" value="1"/>
</dbReference>
<dbReference type="EMBL" id="CAFBLM010000002">
    <property type="protein sequence ID" value="CAB4857945.1"/>
    <property type="molecule type" value="Genomic_DNA"/>
</dbReference>
<evidence type="ECO:0000259" key="8">
    <source>
        <dbReference type="Pfam" id="PF02687"/>
    </source>
</evidence>
<evidence type="ECO:0000256" key="5">
    <source>
        <dbReference type="ARBA" id="ARBA00023136"/>
    </source>
</evidence>
<dbReference type="Pfam" id="PF02687">
    <property type="entry name" value="FtsX"/>
    <property type="match status" value="1"/>
</dbReference>
<dbReference type="InterPro" id="IPR003838">
    <property type="entry name" value="ABC3_permease_C"/>
</dbReference>
<reference evidence="10" key="1">
    <citation type="submission" date="2020-05" db="EMBL/GenBank/DDBJ databases">
        <authorList>
            <person name="Chiriac C."/>
            <person name="Salcher M."/>
            <person name="Ghai R."/>
            <person name="Kavagutti S V."/>
        </authorList>
    </citation>
    <scope>NUCLEOTIDE SEQUENCE</scope>
</reference>
<dbReference type="PANTHER" id="PTHR30572">
    <property type="entry name" value="MEMBRANE COMPONENT OF TRANSPORTER-RELATED"/>
    <property type="match status" value="1"/>
</dbReference>
<feature type="transmembrane region" description="Helical" evidence="7">
    <location>
        <begin position="264"/>
        <end position="295"/>
    </location>
</feature>
<evidence type="ECO:0000256" key="3">
    <source>
        <dbReference type="ARBA" id="ARBA00022692"/>
    </source>
</evidence>
<dbReference type="InterPro" id="IPR025857">
    <property type="entry name" value="MacB_PCD"/>
</dbReference>
<feature type="transmembrane region" description="Helical" evidence="7">
    <location>
        <begin position="355"/>
        <end position="377"/>
    </location>
</feature>
<evidence type="ECO:0000313" key="10">
    <source>
        <dbReference type="EMBL" id="CAB4857945.1"/>
    </source>
</evidence>
<keyword evidence="4 7" id="KW-1133">Transmembrane helix</keyword>
<proteinExistence type="inferred from homology"/>
<sequence>MRLAEALRVAFDALRANRLRSILTMLGVIIGVAAVVILVAIGSGAKAEVEKQVQGLGSNLILVVPGSLEIGSTPTASRLELSDVEVLGRAVGNPNAVATTVQSSESVRVGDRSVFTTINGTNETVVNVFDRPIARGRYISASDVDTRRRVAVLGSTAARKLFGDVDPIGRQVTIAGVRFRVIGLFTDVGSTFGVDRNAEIHVPVTSAQRLFGVERIDALAVKAPTIESIPDIQRRILAALAEKYPGDKFSAVTQTQILGTIGQILGLLTLVLSAIAAISLLVGGVGVSNIMLVSVRERTKEIGLRKALGARQKDILLQFLIEAVLLTSIGGLIGIALGVGASVLAAAVSPLPAQISWWSPLLAFGVSAGVGIFFGVAPARRAGRLDPVVALRTE</sequence>
<dbReference type="GO" id="GO:0022857">
    <property type="term" value="F:transmembrane transporter activity"/>
    <property type="evidence" value="ECO:0007669"/>
    <property type="project" value="TreeGrafter"/>
</dbReference>
<evidence type="ECO:0000256" key="4">
    <source>
        <dbReference type="ARBA" id="ARBA00022989"/>
    </source>
</evidence>
<evidence type="ECO:0000256" key="1">
    <source>
        <dbReference type="ARBA" id="ARBA00004651"/>
    </source>
</evidence>
<protein>
    <submittedName>
        <fullName evidence="10">Unannotated protein</fullName>
    </submittedName>
</protein>
<keyword evidence="5 7" id="KW-0472">Membrane</keyword>
<dbReference type="GO" id="GO:0005886">
    <property type="term" value="C:plasma membrane"/>
    <property type="evidence" value="ECO:0007669"/>
    <property type="project" value="UniProtKB-SubCell"/>
</dbReference>
<dbReference type="Pfam" id="PF12704">
    <property type="entry name" value="MacB_PCD"/>
    <property type="match status" value="1"/>
</dbReference>
<name>A0A6J7CLH9_9ZZZZ</name>
<feature type="domain" description="MacB-like periplasmic core" evidence="9">
    <location>
        <begin position="21"/>
        <end position="237"/>
    </location>
</feature>
<comment type="subcellular location">
    <subcellularLocation>
        <location evidence="1">Cell membrane</location>
        <topology evidence="1">Multi-pass membrane protein</topology>
    </subcellularLocation>
</comment>
<organism evidence="10">
    <name type="scientific">freshwater metagenome</name>
    <dbReference type="NCBI Taxonomy" id="449393"/>
    <lineage>
        <taxon>unclassified sequences</taxon>
        <taxon>metagenomes</taxon>
        <taxon>ecological metagenomes</taxon>
    </lineage>
</organism>
<evidence type="ECO:0000256" key="6">
    <source>
        <dbReference type="ARBA" id="ARBA00038076"/>
    </source>
</evidence>
<feature type="domain" description="ABC3 transporter permease C-terminal" evidence="8">
    <location>
        <begin position="274"/>
        <end position="387"/>
    </location>
</feature>
<keyword evidence="2" id="KW-1003">Cell membrane</keyword>
<comment type="similarity">
    <text evidence="6">Belongs to the ABC-4 integral membrane protein family.</text>
</comment>
<feature type="transmembrane region" description="Helical" evidence="7">
    <location>
        <begin position="316"/>
        <end position="349"/>
    </location>
</feature>
<evidence type="ECO:0000259" key="9">
    <source>
        <dbReference type="Pfam" id="PF12704"/>
    </source>
</evidence>
<evidence type="ECO:0000256" key="7">
    <source>
        <dbReference type="SAM" id="Phobius"/>
    </source>
</evidence>
<keyword evidence="3 7" id="KW-0812">Transmembrane</keyword>
<dbReference type="AlphaFoldDB" id="A0A6J7CLH9"/>
<feature type="transmembrane region" description="Helical" evidence="7">
    <location>
        <begin position="21"/>
        <end position="42"/>
    </location>
</feature>
<dbReference type="InterPro" id="IPR050250">
    <property type="entry name" value="Macrolide_Exporter_MacB"/>
</dbReference>
<gene>
    <name evidence="10" type="ORF">UFOPK3401_00090</name>
</gene>